<feature type="domain" description="Putative plant transposon protein" evidence="2">
    <location>
        <begin position="181"/>
        <end position="334"/>
    </location>
</feature>
<feature type="compositionally biased region" description="Acidic residues" evidence="1">
    <location>
        <begin position="62"/>
        <end position="81"/>
    </location>
</feature>
<reference evidence="3" key="1">
    <citation type="submission" date="2019-07" db="EMBL/GenBank/DDBJ databases">
        <authorList>
            <person name="Dittberner H."/>
        </authorList>
    </citation>
    <scope>NUCLEOTIDE SEQUENCE [LARGE SCALE GENOMIC DNA]</scope>
</reference>
<feature type="compositionally biased region" description="Basic and acidic residues" evidence="1">
    <location>
        <begin position="1"/>
        <end position="12"/>
    </location>
</feature>
<organism evidence="3 4">
    <name type="scientific">Arabis nemorensis</name>
    <dbReference type="NCBI Taxonomy" id="586526"/>
    <lineage>
        <taxon>Eukaryota</taxon>
        <taxon>Viridiplantae</taxon>
        <taxon>Streptophyta</taxon>
        <taxon>Embryophyta</taxon>
        <taxon>Tracheophyta</taxon>
        <taxon>Spermatophyta</taxon>
        <taxon>Magnoliopsida</taxon>
        <taxon>eudicotyledons</taxon>
        <taxon>Gunneridae</taxon>
        <taxon>Pentapetalae</taxon>
        <taxon>rosids</taxon>
        <taxon>malvids</taxon>
        <taxon>Brassicales</taxon>
        <taxon>Brassicaceae</taxon>
        <taxon>Arabideae</taxon>
        <taxon>Arabis</taxon>
    </lineage>
</organism>
<dbReference type="Pfam" id="PF20167">
    <property type="entry name" value="Transposase_32"/>
    <property type="match status" value="1"/>
</dbReference>
<accession>A0A565CMY2</accession>
<proteinExistence type="predicted"/>
<evidence type="ECO:0000259" key="2">
    <source>
        <dbReference type="Pfam" id="PF20167"/>
    </source>
</evidence>
<sequence>MDVRFTRSKDAKLMAAASKVGQKKNSAATSQDPSQVVDIIKPSSVQSSQCLRKKPVPATEVASEDDGMTDGSDDVEPSSEDMETKIATSYDDHEPRYAANRRGQLENDHLFPELTKHSNRVFNPTFASVAASERYASTFSLRDFHTQRYIAHDDPNIQEAFAIIEQAGLVYTVVDVIGFVDSVVREFYANLGDLDCKSDTTRVYVRGKKYEFPATIINQLFQVTVPDELDDWEAVPIAVAIADVTGGRKHHWEGTCTRHLTPTMAVLYNTCCMNWTPDSNNSTLNPRRVKFIHAVHTKKRFNFGRLVYDLIVENSNIKNVNGLLTFPSFIYRLLYFQRLVPVRPHDQLIDLPLALTLDEKSGKGSDHEDEAEPN</sequence>
<feature type="compositionally biased region" description="Polar residues" evidence="1">
    <location>
        <begin position="23"/>
        <end position="34"/>
    </location>
</feature>
<dbReference type="InterPro" id="IPR046796">
    <property type="entry name" value="Transposase_32_dom"/>
</dbReference>
<evidence type="ECO:0000313" key="4">
    <source>
        <dbReference type="Proteomes" id="UP000489600"/>
    </source>
</evidence>
<evidence type="ECO:0000256" key="1">
    <source>
        <dbReference type="SAM" id="MobiDB-lite"/>
    </source>
</evidence>
<keyword evidence="4" id="KW-1185">Reference proteome</keyword>
<dbReference type="EMBL" id="CABITT030000008">
    <property type="protein sequence ID" value="VVB14999.1"/>
    <property type="molecule type" value="Genomic_DNA"/>
</dbReference>
<comment type="caution">
    <text evidence="3">The sequence shown here is derived from an EMBL/GenBank/DDBJ whole genome shotgun (WGS) entry which is preliminary data.</text>
</comment>
<feature type="region of interest" description="Disordered" evidence="1">
    <location>
        <begin position="1"/>
        <end position="81"/>
    </location>
</feature>
<dbReference type="OrthoDB" id="1114056at2759"/>
<name>A0A565CMY2_9BRAS</name>
<protein>
    <recommendedName>
        <fullName evidence="2">Putative plant transposon protein domain-containing protein</fullName>
    </recommendedName>
</protein>
<evidence type="ECO:0000313" key="3">
    <source>
        <dbReference type="EMBL" id="VVB14999.1"/>
    </source>
</evidence>
<dbReference type="AlphaFoldDB" id="A0A565CMY2"/>
<dbReference type="Proteomes" id="UP000489600">
    <property type="component" value="Unassembled WGS sequence"/>
</dbReference>
<gene>
    <name evidence="3" type="ORF">ANE_LOCUS25443</name>
</gene>